<proteinExistence type="predicted"/>
<accession>A0A150RYG2</accession>
<dbReference type="GO" id="GO:0003700">
    <property type="term" value="F:DNA-binding transcription factor activity"/>
    <property type="evidence" value="ECO:0007669"/>
    <property type="project" value="TreeGrafter"/>
</dbReference>
<dbReference type="SUPFAM" id="SSF51206">
    <property type="entry name" value="cAMP-binding domain-like"/>
    <property type="match status" value="1"/>
</dbReference>
<dbReference type="EMBL" id="JEMC01002771">
    <property type="protein sequence ID" value="KYF85284.1"/>
    <property type="molecule type" value="Genomic_DNA"/>
</dbReference>
<dbReference type="SMART" id="SM00100">
    <property type="entry name" value="cNMP"/>
    <property type="match status" value="1"/>
</dbReference>
<dbReference type="InterPro" id="IPR014710">
    <property type="entry name" value="RmlC-like_jellyroll"/>
</dbReference>
<evidence type="ECO:0000313" key="3">
    <source>
        <dbReference type="Proteomes" id="UP000075515"/>
    </source>
</evidence>
<reference evidence="2 3" key="1">
    <citation type="submission" date="2014-02" db="EMBL/GenBank/DDBJ databases">
        <title>The small core and large imbalanced accessory genome model reveals a collaborative survival strategy of Sorangium cellulosum strains in nature.</title>
        <authorList>
            <person name="Han K."/>
            <person name="Peng R."/>
            <person name="Blom J."/>
            <person name="Li Y.-Z."/>
        </authorList>
    </citation>
    <scope>NUCLEOTIDE SEQUENCE [LARGE SCALE GENOMIC DNA]</scope>
    <source>
        <strain evidence="2 3">So0149</strain>
    </source>
</reference>
<dbReference type="AlphaFoldDB" id="A0A150RYG2"/>
<gene>
    <name evidence="2" type="ORF">BE18_05695</name>
</gene>
<dbReference type="InterPro" id="IPR050397">
    <property type="entry name" value="Env_Response_Regulators"/>
</dbReference>
<evidence type="ECO:0000259" key="1">
    <source>
        <dbReference type="PROSITE" id="PS50042"/>
    </source>
</evidence>
<name>A0A150RYG2_SORCE</name>
<dbReference type="PANTHER" id="PTHR24567">
    <property type="entry name" value="CRP FAMILY TRANSCRIPTIONAL REGULATORY PROTEIN"/>
    <property type="match status" value="1"/>
</dbReference>
<feature type="domain" description="Cyclic nucleotide-binding" evidence="1">
    <location>
        <begin position="16"/>
        <end position="131"/>
    </location>
</feature>
<dbReference type="Pfam" id="PF00027">
    <property type="entry name" value="cNMP_binding"/>
    <property type="match status" value="1"/>
</dbReference>
<organism evidence="2 3">
    <name type="scientific">Sorangium cellulosum</name>
    <name type="common">Polyangium cellulosum</name>
    <dbReference type="NCBI Taxonomy" id="56"/>
    <lineage>
        <taxon>Bacteria</taxon>
        <taxon>Pseudomonadati</taxon>
        <taxon>Myxococcota</taxon>
        <taxon>Polyangia</taxon>
        <taxon>Polyangiales</taxon>
        <taxon>Polyangiaceae</taxon>
        <taxon>Sorangium</taxon>
    </lineage>
</organism>
<dbReference type="PANTHER" id="PTHR24567:SF74">
    <property type="entry name" value="HTH-TYPE TRANSCRIPTIONAL REGULATOR ARCR"/>
    <property type="match status" value="1"/>
</dbReference>
<dbReference type="InterPro" id="IPR018490">
    <property type="entry name" value="cNMP-bd_dom_sf"/>
</dbReference>
<dbReference type="PROSITE" id="PS50042">
    <property type="entry name" value="CNMP_BINDING_3"/>
    <property type="match status" value="1"/>
</dbReference>
<feature type="non-terminal residue" evidence="2">
    <location>
        <position position="149"/>
    </location>
</feature>
<dbReference type="Gene3D" id="2.60.120.10">
    <property type="entry name" value="Jelly Rolls"/>
    <property type="match status" value="1"/>
</dbReference>
<dbReference type="Proteomes" id="UP000075515">
    <property type="component" value="Unassembled WGS sequence"/>
</dbReference>
<dbReference type="InterPro" id="IPR000595">
    <property type="entry name" value="cNMP-bd_dom"/>
</dbReference>
<sequence length="149" mass="16239">MYTTIEKVLFLQRVPLFSRVAGDDLVALARGSLVVSLARGDVIFRQGEPGGALYSIISGEVSLTLDGREVARLGANDVFGEMSLFDSEPRGSTAVVTEDAELLRVSAEDFHEAVRETAEIADAVIRVLNRRLREADRKLADAHARLSLL</sequence>
<comment type="caution">
    <text evidence="2">The sequence shown here is derived from an EMBL/GenBank/DDBJ whole genome shotgun (WGS) entry which is preliminary data.</text>
</comment>
<evidence type="ECO:0000313" key="2">
    <source>
        <dbReference type="EMBL" id="KYF85284.1"/>
    </source>
</evidence>
<dbReference type="GO" id="GO:0005829">
    <property type="term" value="C:cytosol"/>
    <property type="evidence" value="ECO:0007669"/>
    <property type="project" value="TreeGrafter"/>
</dbReference>
<dbReference type="CDD" id="cd00038">
    <property type="entry name" value="CAP_ED"/>
    <property type="match status" value="1"/>
</dbReference>
<protein>
    <recommendedName>
        <fullName evidence="1">Cyclic nucleotide-binding domain-containing protein</fullName>
    </recommendedName>
</protein>